<dbReference type="AlphaFoldDB" id="A0A1Y3GF61"/>
<dbReference type="InterPro" id="IPR041982">
    <property type="entry name" value="Ribosomal_eS4_KOW"/>
</dbReference>
<keyword evidence="5 7" id="KW-0687">Ribonucleoprotein</keyword>
<evidence type="ECO:0000313" key="11">
    <source>
        <dbReference type="EMBL" id="OUJ18834.1"/>
    </source>
</evidence>
<keyword evidence="12" id="KW-1185">Reference proteome</keyword>
<proteinExistence type="inferred from homology"/>
<evidence type="ECO:0000256" key="7">
    <source>
        <dbReference type="HAMAP-Rule" id="MF_00485"/>
    </source>
</evidence>
<dbReference type="PANTHER" id="PTHR11581">
    <property type="entry name" value="30S/40S RIBOSOMAL PROTEIN S4"/>
    <property type="match status" value="1"/>
</dbReference>
<dbReference type="Pfam" id="PF08071">
    <property type="entry name" value="RS4NT"/>
    <property type="match status" value="1"/>
</dbReference>
<dbReference type="InterPro" id="IPR000876">
    <property type="entry name" value="Ribosomal_eS4"/>
</dbReference>
<evidence type="ECO:0000256" key="2">
    <source>
        <dbReference type="ARBA" id="ARBA00022730"/>
    </source>
</evidence>
<feature type="domain" description="Small ribosomal subunit protein eS4 central region" evidence="9">
    <location>
        <begin position="90"/>
        <end position="162"/>
    </location>
</feature>
<protein>
    <recommendedName>
        <fullName evidence="6 7">Small ribosomal subunit protein eS4</fullName>
    </recommendedName>
</protein>
<dbReference type="InterPro" id="IPR013843">
    <property type="entry name" value="Ribosomal_eS4_N"/>
</dbReference>
<evidence type="ECO:0000259" key="9">
    <source>
        <dbReference type="Pfam" id="PF00900"/>
    </source>
</evidence>
<dbReference type="PANTHER" id="PTHR11581:SF0">
    <property type="entry name" value="SMALL RIBOSOMAL SUBUNIT PROTEIN ES4"/>
    <property type="match status" value="1"/>
</dbReference>
<dbReference type="PIRSF" id="PIRSF002116">
    <property type="entry name" value="Ribosomal_S4"/>
    <property type="match status" value="1"/>
</dbReference>
<dbReference type="InterPro" id="IPR013845">
    <property type="entry name" value="Ribosomal_eS4_central_region"/>
</dbReference>
<dbReference type="CDD" id="cd00165">
    <property type="entry name" value="S4"/>
    <property type="match status" value="1"/>
</dbReference>
<reference evidence="11 12" key="1">
    <citation type="submission" date="2016-12" db="EMBL/GenBank/DDBJ databases">
        <title>Discovery of methanogenic haloarchaea.</title>
        <authorList>
            <person name="Sorokin D.Y."/>
            <person name="Makarova K.S."/>
            <person name="Abbas B."/>
            <person name="Ferrer M."/>
            <person name="Golyshin P.N."/>
        </authorList>
    </citation>
    <scope>NUCLEOTIDE SEQUENCE [LARGE SCALE GENOMIC DNA]</scope>
    <source>
        <strain evidence="11">AMET1</strain>
    </source>
</reference>
<dbReference type="InterPro" id="IPR014722">
    <property type="entry name" value="Rib_uL2_dom2"/>
</dbReference>
<dbReference type="InterPro" id="IPR038237">
    <property type="entry name" value="Ribosomal_eS4_central_sf"/>
</dbReference>
<dbReference type="GO" id="GO:0006412">
    <property type="term" value="P:translation"/>
    <property type="evidence" value="ECO:0007669"/>
    <property type="project" value="UniProtKB-UniRule"/>
</dbReference>
<dbReference type="CDD" id="cd06087">
    <property type="entry name" value="KOW_RPS4"/>
    <property type="match status" value="1"/>
</dbReference>
<dbReference type="GO" id="GO:0022627">
    <property type="term" value="C:cytosolic small ribosomal subunit"/>
    <property type="evidence" value="ECO:0007669"/>
    <property type="project" value="TreeGrafter"/>
</dbReference>
<keyword evidence="2 8" id="KW-0699">rRNA-binding</keyword>
<gene>
    <name evidence="7" type="primary">rps4e</name>
    <name evidence="11" type="ORF">AMET1_0485</name>
</gene>
<dbReference type="Proteomes" id="UP000195137">
    <property type="component" value="Unassembled WGS sequence"/>
</dbReference>
<evidence type="ECO:0000256" key="8">
    <source>
        <dbReference type="PROSITE-ProRule" id="PRU00182"/>
    </source>
</evidence>
<keyword evidence="4 7" id="KW-0689">Ribosomal protein</keyword>
<evidence type="ECO:0000256" key="5">
    <source>
        <dbReference type="ARBA" id="ARBA00023274"/>
    </source>
</evidence>
<sequence length="230" mass="26041">MHLKRLAVPRSWTVSKKTDYWATTPKTSHPRERAIPINVVLRDVLGIVDSTREVKKIIRDRGLLVDGNEINDHKHGVGLMDVISIPEAELHLRTTIDSKNRLKFIKIDEQEANTKLCKIDNKKILKNSETQLNLHDGTNITIEADDYKTKDTIKISIPTKEIQKHIPFGKGKKALIIGGKHAGEIAEIKTHEISDGSKPNHILLEGEEEFRTIEEYVIVVGDEEPEVTLQ</sequence>
<dbReference type="Gene3D" id="2.30.30.30">
    <property type="match status" value="1"/>
</dbReference>
<evidence type="ECO:0000256" key="4">
    <source>
        <dbReference type="ARBA" id="ARBA00022980"/>
    </source>
</evidence>
<dbReference type="RefSeq" id="WP_086636890.1">
    <property type="nucleotide sequence ID" value="NZ_MRZU01000003.1"/>
</dbReference>
<evidence type="ECO:0000256" key="3">
    <source>
        <dbReference type="ARBA" id="ARBA00022884"/>
    </source>
</evidence>
<accession>A0A1Y3GF61</accession>
<dbReference type="GO" id="GO:0019843">
    <property type="term" value="F:rRNA binding"/>
    <property type="evidence" value="ECO:0007669"/>
    <property type="project" value="UniProtKB-KW"/>
</dbReference>
<dbReference type="HAMAP" id="MF_00485">
    <property type="entry name" value="Ribosomal_eS4"/>
    <property type="match status" value="1"/>
</dbReference>
<comment type="similarity">
    <text evidence="1 7">Belongs to the eukaryotic ribosomal protein eS4 family.</text>
</comment>
<evidence type="ECO:0000256" key="1">
    <source>
        <dbReference type="ARBA" id="ARBA00007500"/>
    </source>
</evidence>
<dbReference type="Pfam" id="PF00900">
    <property type="entry name" value="Ribosomal_S4e"/>
    <property type="match status" value="1"/>
</dbReference>
<dbReference type="PROSITE" id="PS00528">
    <property type="entry name" value="RIBOSOMAL_S4E"/>
    <property type="match status" value="1"/>
</dbReference>
<dbReference type="OrthoDB" id="372073at2157"/>
<name>A0A1Y3GF61_9EURY</name>
<feature type="domain" description="Small ribosomal subunit protein eS4 N-terminal" evidence="10">
    <location>
        <begin position="2"/>
        <end position="26"/>
    </location>
</feature>
<dbReference type="Gene3D" id="3.10.290.10">
    <property type="entry name" value="RNA-binding S4 domain"/>
    <property type="match status" value="1"/>
</dbReference>
<dbReference type="PROSITE" id="PS50889">
    <property type="entry name" value="S4"/>
    <property type="match status" value="1"/>
</dbReference>
<keyword evidence="3 7" id="KW-0694">RNA-binding</keyword>
<dbReference type="NCBIfam" id="NF003312">
    <property type="entry name" value="PRK04313.1"/>
    <property type="match status" value="1"/>
</dbReference>
<dbReference type="InterPro" id="IPR036986">
    <property type="entry name" value="S4_RNA-bd_sf"/>
</dbReference>
<dbReference type="InterPro" id="IPR018199">
    <property type="entry name" value="Ribosomal_eS4_N_CS"/>
</dbReference>
<evidence type="ECO:0000256" key="6">
    <source>
        <dbReference type="ARBA" id="ARBA00035272"/>
    </source>
</evidence>
<dbReference type="GO" id="GO:0003735">
    <property type="term" value="F:structural constituent of ribosome"/>
    <property type="evidence" value="ECO:0007669"/>
    <property type="project" value="InterPro"/>
</dbReference>
<organism evidence="11 12">
    <name type="scientific">Methanonatronarchaeum thermophilum</name>
    <dbReference type="NCBI Taxonomy" id="1927129"/>
    <lineage>
        <taxon>Archaea</taxon>
        <taxon>Methanobacteriati</taxon>
        <taxon>Methanobacteriota</taxon>
        <taxon>Methanonatronarchaeia</taxon>
        <taxon>Methanonatronarchaeales</taxon>
        <taxon>Methanonatronarchaeaceae</taxon>
        <taxon>Methanonatronarchaeum</taxon>
    </lineage>
</organism>
<dbReference type="SUPFAM" id="SSF55174">
    <property type="entry name" value="Alpha-L RNA-binding motif"/>
    <property type="match status" value="1"/>
</dbReference>
<dbReference type="EMBL" id="MRZU01000003">
    <property type="protein sequence ID" value="OUJ18834.1"/>
    <property type="molecule type" value="Genomic_DNA"/>
</dbReference>
<evidence type="ECO:0000313" key="12">
    <source>
        <dbReference type="Proteomes" id="UP000195137"/>
    </source>
</evidence>
<dbReference type="Gene3D" id="2.40.50.740">
    <property type="match status" value="1"/>
</dbReference>
<comment type="caution">
    <text evidence="11">The sequence shown here is derived from an EMBL/GenBank/DDBJ whole genome shotgun (WGS) entry which is preliminary data.</text>
</comment>
<evidence type="ECO:0000259" key="10">
    <source>
        <dbReference type="Pfam" id="PF08071"/>
    </source>
</evidence>